<dbReference type="InterPro" id="IPR014710">
    <property type="entry name" value="RmlC-like_jellyroll"/>
</dbReference>
<dbReference type="AlphaFoldDB" id="A0A543FTG9"/>
<keyword evidence="2" id="KW-0408">Iron</keyword>
<keyword evidence="5" id="KW-1185">Reference proteome</keyword>
<accession>A0A543FTG9</accession>
<feature type="region of interest" description="Disordered" evidence="3">
    <location>
        <begin position="157"/>
        <end position="188"/>
    </location>
</feature>
<keyword evidence="4" id="KW-0223">Dioxygenase</keyword>
<dbReference type="GO" id="GO:0005506">
    <property type="term" value="F:iron ion binding"/>
    <property type="evidence" value="ECO:0007669"/>
    <property type="project" value="InterPro"/>
</dbReference>
<comment type="similarity">
    <text evidence="1">Belongs to the cysteine dioxygenase family.</text>
</comment>
<evidence type="ECO:0000256" key="1">
    <source>
        <dbReference type="ARBA" id="ARBA00006622"/>
    </source>
</evidence>
<feature type="binding site" evidence="2">
    <location>
        <position position="116"/>
    </location>
    <ligand>
        <name>Fe cation</name>
        <dbReference type="ChEBI" id="CHEBI:24875"/>
        <note>catalytic</note>
    </ligand>
</feature>
<evidence type="ECO:0000313" key="5">
    <source>
        <dbReference type="Proteomes" id="UP000319818"/>
    </source>
</evidence>
<evidence type="ECO:0000313" key="4">
    <source>
        <dbReference type="EMBL" id="TQM37044.1"/>
    </source>
</evidence>
<protein>
    <submittedName>
        <fullName evidence="4">Cysteine dioxygenase type I</fullName>
    </submittedName>
</protein>
<dbReference type="OrthoDB" id="4217976at2"/>
<keyword evidence="2" id="KW-0479">Metal-binding</keyword>
<evidence type="ECO:0000256" key="3">
    <source>
        <dbReference type="SAM" id="MobiDB-lite"/>
    </source>
</evidence>
<dbReference type="SUPFAM" id="SSF51182">
    <property type="entry name" value="RmlC-like cupins"/>
    <property type="match status" value="1"/>
</dbReference>
<feature type="binding site" evidence="2">
    <location>
        <position position="70"/>
    </location>
    <ligand>
        <name>Fe cation</name>
        <dbReference type="ChEBI" id="CHEBI:24875"/>
        <note>catalytic</note>
    </ligand>
</feature>
<dbReference type="EMBL" id="VFPH01000002">
    <property type="protein sequence ID" value="TQM37044.1"/>
    <property type="molecule type" value="Genomic_DNA"/>
</dbReference>
<organism evidence="4 5">
    <name type="scientific">Pseudonocardia cypriaca</name>
    <dbReference type="NCBI Taxonomy" id="882449"/>
    <lineage>
        <taxon>Bacteria</taxon>
        <taxon>Bacillati</taxon>
        <taxon>Actinomycetota</taxon>
        <taxon>Actinomycetes</taxon>
        <taxon>Pseudonocardiales</taxon>
        <taxon>Pseudonocardiaceae</taxon>
        <taxon>Pseudonocardia</taxon>
    </lineage>
</organism>
<name>A0A543FTG9_9PSEU</name>
<reference evidence="4 5" key="1">
    <citation type="submission" date="2019-06" db="EMBL/GenBank/DDBJ databases">
        <title>Sequencing the genomes of 1000 actinobacteria strains.</title>
        <authorList>
            <person name="Klenk H.-P."/>
        </authorList>
    </citation>
    <scope>NUCLEOTIDE SEQUENCE [LARGE SCALE GENOMIC DNA]</scope>
    <source>
        <strain evidence="4 5">DSM 45511</strain>
    </source>
</reference>
<gene>
    <name evidence="4" type="ORF">FB388_4245</name>
</gene>
<feature type="binding site" evidence="2">
    <location>
        <position position="72"/>
    </location>
    <ligand>
        <name>Fe cation</name>
        <dbReference type="ChEBI" id="CHEBI:24875"/>
        <note>catalytic</note>
    </ligand>
</feature>
<dbReference type="InterPro" id="IPR010300">
    <property type="entry name" value="CDO_1"/>
</dbReference>
<dbReference type="Pfam" id="PF05995">
    <property type="entry name" value="CDO_I"/>
    <property type="match status" value="1"/>
</dbReference>
<evidence type="ECO:0000256" key="2">
    <source>
        <dbReference type="PIRSR" id="PIRSR610300-51"/>
    </source>
</evidence>
<keyword evidence="4" id="KW-0560">Oxidoreductase</keyword>
<dbReference type="Proteomes" id="UP000319818">
    <property type="component" value="Unassembled WGS sequence"/>
</dbReference>
<comment type="caution">
    <text evidence="4">The sequence shown here is derived from an EMBL/GenBank/DDBJ whole genome shotgun (WGS) entry which is preliminary data.</text>
</comment>
<dbReference type="RefSeq" id="WP_142103929.1">
    <property type="nucleotide sequence ID" value="NZ_VFPH01000002.1"/>
</dbReference>
<proteinExistence type="inferred from homology"/>
<dbReference type="InterPro" id="IPR011051">
    <property type="entry name" value="RmlC_Cupin_sf"/>
</dbReference>
<sequence length="188" mass="20995">MDLPFAPSDGPVGPDELAEIARCIAEHPRLWEDDLDHDRRKRTYNEVFTSEHLGVWVICWNADDHDTGYHDHGSSCGAVHVARGVIRHEHLRLGARPVGGPVWAGEGFCFDGTVIHRMRREPRAELTVTIHAYSPPLVETGQYRQDDRDELLHRVPTAAEEQLRPQGFQGDPTGLPPSRPDPASSAMS</sequence>
<dbReference type="Gene3D" id="2.60.120.10">
    <property type="entry name" value="Jelly Rolls"/>
    <property type="match status" value="1"/>
</dbReference>
<dbReference type="GO" id="GO:0016702">
    <property type="term" value="F:oxidoreductase activity, acting on single donors with incorporation of molecular oxygen, incorporation of two atoms of oxygen"/>
    <property type="evidence" value="ECO:0007669"/>
    <property type="project" value="InterPro"/>
</dbReference>